<dbReference type="GO" id="GO:0006508">
    <property type="term" value="P:proteolysis"/>
    <property type="evidence" value="ECO:0007669"/>
    <property type="project" value="InterPro"/>
</dbReference>
<proteinExistence type="inferred from homology"/>
<dbReference type="FunFam" id="2.40.10.10:FF:000068">
    <property type="entry name" value="transmembrane protease serine 2"/>
    <property type="match status" value="1"/>
</dbReference>
<organism evidence="5 6">
    <name type="scientific">Aedes aegypti</name>
    <name type="common">Yellowfever mosquito</name>
    <name type="synonym">Culex aegypti</name>
    <dbReference type="NCBI Taxonomy" id="7159"/>
    <lineage>
        <taxon>Eukaryota</taxon>
        <taxon>Metazoa</taxon>
        <taxon>Ecdysozoa</taxon>
        <taxon>Arthropoda</taxon>
        <taxon>Hexapoda</taxon>
        <taxon>Insecta</taxon>
        <taxon>Pterygota</taxon>
        <taxon>Neoptera</taxon>
        <taxon>Endopterygota</taxon>
        <taxon>Diptera</taxon>
        <taxon>Nematocera</taxon>
        <taxon>Culicoidea</taxon>
        <taxon>Culicidae</taxon>
        <taxon>Culicinae</taxon>
        <taxon>Aedini</taxon>
        <taxon>Aedes</taxon>
        <taxon>Stegomyia</taxon>
    </lineage>
</organism>
<dbReference type="InterPro" id="IPR009003">
    <property type="entry name" value="Peptidase_S1_PA"/>
</dbReference>
<dbReference type="InterPro" id="IPR001314">
    <property type="entry name" value="Peptidase_S1A"/>
</dbReference>
<evidence type="ECO:0000313" key="5">
    <source>
        <dbReference type="EnsemblMetazoa" id="AAEL019953-PA"/>
    </source>
</evidence>
<dbReference type="SUPFAM" id="SSF50494">
    <property type="entry name" value="Trypsin-like serine proteases"/>
    <property type="match status" value="4"/>
</dbReference>
<dbReference type="InterPro" id="IPR051487">
    <property type="entry name" value="Ser/Thr_Proteases_Immune/Dev"/>
</dbReference>
<evidence type="ECO:0000256" key="1">
    <source>
        <dbReference type="ARBA" id="ARBA00023157"/>
    </source>
</evidence>
<dbReference type="PROSITE" id="PS00134">
    <property type="entry name" value="TRYPSIN_HIS"/>
    <property type="match status" value="1"/>
</dbReference>
<dbReference type="EnsemblMetazoa" id="AAEL019953-RA">
    <property type="protein sequence ID" value="AAEL019953-PA"/>
    <property type="gene ID" value="AAEL019953"/>
</dbReference>
<gene>
    <name evidence="5" type="primary">5572394</name>
</gene>
<feature type="domain" description="Peptidase S1" evidence="4">
    <location>
        <begin position="861"/>
        <end position="1073"/>
    </location>
</feature>
<feature type="domain" description="Peptidase S1" evidence="4">
    <location>
        <begin position="319"/>
        <end position="558"/>
    </location>
</feature>
<dbReference type="Proteomes" id="UP000008820">
    <property type="component" value="Chromosome 1"/>
</dbReference>
<dbReference type="InterPro" id="IPR001254">
    <property type="entry name" value="Trypsin_dom"/>
</dbReference>
<accession>A0A6I8TLB1</accession>
<keyword evidence="2" id="KW-0325">Glycoprotein</keyword>
<reference evidence="5 6" key="1">
    <citation type="submission" date="2017-06" db="EMBL/GenBank/DDBJ databases">
        <title>Aedes aegypti genome working group (AGWG) sequencing and assembly.</title>
        <authorList>
            <consortium name="Aedes aegypti Genome Working Group (AGWG)"/>
            <person name="Matthews B.J."/>
        </authorList>
    </citation>
    <scope>NUCLEOTIDE SEQUENCE [LARGE SCALE GENOMIC DNA]</scope>
    <source>
        <strain evidence="5 6">LVP_AGWG</strain>
    </source>
</reference>
<sequence length="1095" mass="124849">MMSEFMCFRVLSFLCLSQYVLLSQANFQCGIRQHGIRPLIGSGWQVEKGHWPWHVAVFKRNDKSEKFEYCCGGTLVNEKHVLTAAHCVVKQHSKYSLPALFYEIELHIGQQNLSEVSDNVVIRDVSKVHEHPDYKPNENDIAVLVMRLPVEYSSTVIPICLDQNVDRDLRELEGERGWVTGWGKTENGILSEVLRTASLPVVKHLECLLNDRLLFGHVLNDNVFCAGNRNGTSPFPGDSGGGMYFNDGDRWILRGIIAFGKINELRVNDPLKFTMFVNIQWYMPWINEVFAESEPKQDKRQKRISELECERFQTLTRKRRNGDCFNNRFRHNVMLVNEKGDLECNGVLVEESHVVTTCKCIRSASHPVKVRIEANGDKAFAEINCHPKFVDNSKHYDLAILKLNAPVRLSNDLIPACLANNWTENLYDILVQTSHVTDARDATVVQDQNTLVESDENRITLYEVCKSLRGLGWYNRTDPSGELCVNNTDQLMYKSYVDLRSWKSSGAPLQTVSRRSCMSTVVGLKVYNEVSDNYPERSWVKVYARVAHDLDWIEQAVWNAKPKVDEPLPFDEEDIKCGYYHKEEEEDQWPWSVAILHRNPNTGEFRLTCSGTLISKKHVITMARCVMNQTTGRILPVDTFELHFGQFRLGKRHSQDQVRYVSEVHVHDESSADNLAILVTSFLVKMTRNVRHICLAAGHISEFWDKEYPAFITGWQTVDNGSPNKELLSSEILILKRQQCSEASLRLSANQHCAGYPHDEIRSVADHGSGLFYEPLISKLLRYAIWKLVGIVSSYEIGNHGERFTIVVNVQPYIPWIVGILTERKTERISEKECKRFSSLTKSDNGICDNMVARNDLLHVVTLHDDGPGIICPGVLVKEDRILTSCQCIRNPRQPTKAKIGNAEATAIMEMICHPDYNSSTFYHDIAAIKLSASVELSSHLVPACLANSWTENLEDAMIQTVLFKYKHRFDNHSSLRSKYDYVGSAEECDHVMPSRYKEHLLKPSQACVIHSELDVDLFNGSIVQSFDSRACRFTVVGIGSTAMDNPALSPVPKIGIVHRVAHYLDWIEQVVWDEWFLSEQNDDRSDSNYGHSTR</sequence>
<feature type="domain" description="Peptidase S1" evidence="4">
    <location>
        <begin position="39"/>
        <end position="291"/>
    </location>
</feature>
<dbReference type="InterPro" id="IPR043504">
    <property type="entry name" value="Peptidase_S1_PA_chymotrypsin"/>
</dbReference>
<keyword evidence="1" id="KW-1015">Disulfide bond</keyword>
<dbReference type="PROSITE" id="PS50240">
    <property type="entry name" value="TRYPSIN_DOM"/>
    <property type="match status" value="4"/>
</dbReference>
<reference evidence="5" key="2">
    <citation type="submission" date="2020-05" db="UniProtKB">
        <authorList>
            <consortium name="EnsemblMetazoa"/>
        </authorList>
    </citation>
    <scope>IDENTIFICATION</scope>
    <source>
        <strain evidence="5">LVP_AGWG</strain>
    </source>
</reference>
<dbReference type="Pfam" id="PF00089">
    <property type="entry name" value="Trypsin"/>
    <property type="match status" value="4"/>
</dbReference>
<dbReference type="PRINTS" id="PR00722">
    <property type="entry name" value="CHYMOTRYPSIN"/>
</dbReference>
<feature type="domain" description="Peptidase S1" evidence="4">
    <location>
        <begin position="575"/>
        <end position="822"/>
    </location>
</feature>
<dbReference type="Gene3D" id="2.40.10.10">
    <property type="entry name" value="Trypsin-like serine proteases"/>
    <property type="match status" value="4"/>
</dbReference>
<evidence type="ECO:0000256" key="2">
    <source>
        <dbReference type="ARBA" id="ARBA00023180"/>
    </source>
</evidence>
<evidence type="ECO:0000256" key="3">
    <source>
        <dbReference type="ARBA" id="ARBA00024195"/>
    </source>
</evidence>
<dbReference type="InParanoid" id="A0A6I8TLB1"/>
<dbReference type="InterPro" id="IPR018114">
    <property type="entry name" value="TRYPSIN_HIS"/>
</dbReference>
<evidence type="ECO:0000313" key="6">
    <source>
        <dbReference type="Proteomes" id="UP000008820"/>
    </source>
</evidence>
<keyword evidence="6" id="KW-1185">Reference proteome</keyword>
<dbReference type="PANTHER" id="PTHR24256">
    <property type="entry name" value="TRYPTASE-RELATED"/>
    <property type="match status" value="1"/>
</dbReference>
<name>A0A6I8TLB1_AEDAE</name>
<dbReference type="AlphaFoldDB" id="A0A6I8TLB1"/>
<dbReference type="SMART" id="SM00020">
    <property type="entry name" value="Tryp_SPc"/>
    <property type="match status" value="2"/>
</dbReference>
<comment type="similarity">
    <text evidence="3">Belongs to the peptidase S1 family. CLIP subfamily.</text>
</comment>
<dbReference type="CDD" id="cd00190">
    <property type="entry name" value="Tryp_SPc"/>
    <property type="match status" value="1"/>
</dbReference>
<dbReference type="GO" id="GO:0004252">
    <property type="term" value="F:serine-type endopeptidase activity"/>
    <property type="evidence" value="ECO:0007669"/>
    <property type="project" value="InterPro"/>
</dbReference>
<protein>
    <recommendedName>
        <fullName evidence="4">Peptidase S1 domain-containing protein</fullName>
    </recommendedName>
</protein>
<evidence type="ECO:0000259" key="4">
    <source>
        <dbReference type="PROSITE" id="PS50240"/>
    </source>
</evidence>